<dbReference type="RefSeq" id="WP_068609197.1">
    <property type="nucleotide sequence ID" value="NZ_CP011388.1"/>
</dbReference>
<evidence type="ECO:0000313" key="3">
    <source>
        <dbReference type="EMBL" id="ANE47949.1"/>
    </source>
</evidence>
<feature type="signal peptide" evidence="2">
    <location>
        <begin position="1"/>
        <end position="24"/>
    </location>
</feature>
<feature type="chain" id="PRO_5039016204" description="Sporulation protein" evidence="2">
    <location>
        <begin position="25"/>
        <end position="296"/>
    </location>
</feature>
<dbReference type="OrthoDB" id="2464294at2"/>
<sequence length="296" mass="33754">MLWTRVLRRSGMLMLGISALVGCAACSVNAPAVYMTHAAVEQSDEFQKITSLNATADQMYKNVYAAESFEDVLAIRQQLQKFSKTMTQIKYTGITSPEGARAFYDTVLEAQKEFNAVQYSQEEASEAIARVRLVTDALTHPSQPMWLQYYRTIHEEVNVLETTVKDAKWADALSSFNILKTHYLFIRPAMLIQRPPEEEERVLGTLRFIEEELSRPQISKRQVQIGIENFRLMLSDLFAKKDAAAYGPALAPPNPWIWSSVLGASILTVLVYVAYLRYRHEQNYVPVQKEKRGKVY</sequence>
<protein>
    <recommendedName>
        <fullName evidence="5">Sporulation protein</fullName>
    </recommendedName>
</protein>
<dbReference type="Pfam" id="PF09577">
    <property type="entry name" value="Spore_YpjB"/>
    <property type="match status" value="1"/>
</dbReference>
<evidence type="ECO:0000256" key="2">
    <source>
        <dbReference type="SAM" id="SignalP"/>
    </source>
</evidence>
<accession>A0A172TLK6</accession>
<gene>
    <name evidence="3" type="ORF">SY83_18460</name>
</gene>
<feature type="transmembrane region" description="Helical" evidence="1">
    <location>
        <begin position="256"/>
        <end position="275"/>
    </location>
</feature>
<dbReference type="Proteomes" id="UP000076927">
    <property type="component" value="Chromosome"/>
</dbReference>
<dbReference type="EMBL" id="CP011388">
    <property type="protein sequence ID" value="ANE47949.1"/>
    <property type="molecule type" value="Genomic_DNA"/>
</dbReference>
<keyword evidence="2" id="KW-0732">Signal</keyword>
<dbReference type="InterPro" id="IPR014231">
    <property type="entry name" value="Spore_YpjB"/>
</dbReference>
<dbReference type="PATRIC" id="fig|1178515.4.peg.3722"/>
<organism evidence="3 4">
    <name type="scientific">Paenibacillus swuensis</name>
    <dbReference type="NCBI Taxonomy" id="1178515"/>
    <lineage>
        <taxon>Bacteria</taxon>
        <taxon>Bacillati</taxon>
        <taxon>Bacillota</taxon>
        <taxon>Bacilli</taxon>
        <taxon>Bacillales</taxon>
        <taxon>Paenibacillaceae</taxon>
        <taxon>Paenibacillus</taxon>
    </lineage>
</organism>
<evidence type="ECO:0000256" key="1">
    <source>
        <dbReference type="SAM" id="Phobius"/>
    </source>
</evidence>
<evidence type="ECO:0000313" key="4">
    <source>
        <dbReference type="Proteomes" id="UP000076927"/>
    </source>
</evidence>
<dbReference type="PROSITE" id="PS51257">
    <property type="entry name" value="PROKAR_LIPOPROTEIN"/>
    <property type="match status" value="1"/>
</dbReference>
<keyword evidence="1" id="KW-0472">Membrane</keyword>
<keyword evidence="1" id="KW-1133">Transmembrane helix</keyword>
<proteinExistence type="predicted"/>
<dbReference type="KEGG" id="pswu:SY83_18460"/>
<evidence type="ECO:0008006" key="5">
    <source>
        <dbReference type="Google" id="ProtNLM"/>
    </source>
</evidence>
<name>A0A172TLK6_9BACL</name>
<reference evidence="3 4" key="1">
    <citation type="submission" date="2015-01" db="EMBL/GenBank/DDBJ databases">
        <title>Paenibacillus swuensis/DY6/whole genome sequencing.</title>
        <authorList>
            <person name="Kim M.K."/>
            <person name="Srinivasan S."/>
            <person name="Lee J.-J."/>
        </authorList>
    </citation>
    <scope>NUCLEOTIDE SEQUENCE [LARGE SCALE GENOMIC DNA]</scope>
    <source>
        <strain evidence="3 4">DY6</strain>
    </source>
</reference>
<dbReference type="STRING" id="1178515.SY83_18460"/>
<dbReference type="AlphaFoldDB" id="A0A172TLK6"/>
<keyword evidence="4" id="KW-1185">Reference proteome</keyword>
<keyword evidence="1" id="KW-0812">Transmembrane</keyword>